<dbReference type="InterPro" id="IPR002942">
    <property type="entry name" value="S4_RNA-bd"/>
</dbReference>
<reference evidence="7 8" key="1">
    <citation type="submission" date="2016-04" db="EMBL/GenBank/DDBJ databases">
        <title>Genome sequence of Clostridium magnum DSM 2767.</title>
        <authorList>
            <person name="Poehlein A."/>
            <person name="Uhlig R."/>
            <person name="Fischer R."/>
            <person name="Bahl H."/>
            <person name="Daniel R."/>
        </authorList>
    </citation>
    <scope>NUCLEOTIDE SEQUENCE [LARGE SCALE GENOMIC DNA]</scope>
    <source>
        <strain evidence="7 8">DSM 2767</strain>
    </source>
</reference>
<dbReference type="Gene3D" id="3.30.70.580">
    <property type="entry name" value="Pseudouridine synthase I, catalytic domain, N-terminal subdomain"/>
    <property type="match status" value="1"/>
</dbReference>
<dbReference type="InterPro" id="IPR006145">
    <property type="entry name" value="PsdUridine_synth_RsuA/RluA"/>
</dbReference>
<dbReference type="FunFam" id="3.30.70.1560:FF:000001">
    <property type="entry name" value="Pseudouridine synthase"/>
    <property type="match status" value="1"/>
</dbReference>
<evidence type="ECO:0000256" key="5">
    <source>
        <dbReference type="RuleBase" id="RU003887"/>
    </source>
</evidence>
<evidence type="ECO:0000256" key="1">
    <source>
        <dbReference type="ARBA" id="ARBA00008348"/>
    </source>
</evidence>
<dbReference type="OrthoDB" id="9807213at2"/>
<dbReference type="FunFam" id="3.10.290.10:FF:000003">
    <property type="entry name" value="Pseudouridine synthase"/>
    <property type="match status" value="1"/>
</dbReference>
<dbReference type="RefSeq" id="WP_066617324.1">
    <property type="nucleotide sequence ID" value="NZ_FQXL01000054.1"/>
</dbReference>
<dbReference type="PATRIC" id="fig|1121326.3.peg.420"/>
<dbReference type="STRING" id="1121326.CLMAG_04420"/>
<dbReference type="InterPro" id="IPR036986">
    <property type="entry name" value="S4_RNA-bd_sf"/>
</dbReference>
<evidence type="ECO:0000256" key="2">
    <source>
        <dbReference type="ARBA" id="ARBA00022884"/>
    </source>
</evidence>
<dbReference type="EMBL" id="LWAE01000001">
    <property type="protein sequence ID" value="KZL93418.1"/>
    <property type="molecule type" value="Genomic_DNA"/>
</dbReference>
<dbReference type="InterPro" id="IPR018496">
    <property type="entry name" value="PsdUridine_synth_RsuA/RluB_CS"/>
</dbReference>
<proteinExistence type="inferred from homology"/>
<dbReference type="GO" id="GO:0000455">
    <property type="term" value="P:enzyme-directed rRNA pseudouridine synthesis"/>
    <property type="evidence" value="ECO:0007669"/>
    <property type="project" value="UniProtKB-ARBA"/>
</dbReference>
<keyword evidence="2 4" id="KW-0694">RNA-binding</keyword>
<dbReference type="EC" id="5.4.99.-" evidence="5"/>
<dbReference type="SUPFAM" id="SSF55174">
    <property type="entry name" value="Alpha-L RNA-binding motif"/>
    <property type="match status" value="1"/>
</dbReference>
<evidence type="ECO:0000313" key="8">
    <source>
        <dbReference type="Proteomes" id="UP000076603"/>
    </source>
</evidence>
<dbReference type="GO" id="GO:0003723">
    <property type="term" value="F:RNA binding"/>
    <property type="evidence" value="ECO:0007669"/>
    <property type="project" value="UniProtKB-KW"/>
</dbReference>
<dbReference type="SUPFAM" id="SSF55120">
    <property type="entry name" value="Pseudouridine synthase"/>
    <property type="match status" value="1"/>
</dbReference>
<dbReference type="NCBIfam" id="TIGR00093">
    <property type="entry name" value="pseudouridine synthase"/>
    <property type="match status" value="1"/>
</dbReference>
<dbReference type="PROSITE" id="PS01149">
    <property type="entry name" value="PSI_RSU"/>
    <property type="match status" value="1"/>
</dbReference>
<dbReference type="GO" id="GO:0005829">
    <property type="term" value="C:cytosol"/>
    <property type="evidence" value="ECO:0007669"/>
    <property type="project" value="UniProtKB-ARBA"/>
</dbReference>
<feature type="domain" description="RNA-binding S4" evidence="6">
    <location>
        <begin position="2"/>
        <end position="67"/>
    </location>
</feature>
<dbReference type="Gene3D" id="3.30.70.1560">
    <property type="entry name" value="Alpha-L RNA-binding motif"/>
    <property type="match status" value="1"/>
</dbReference>
<dbReference type="Pfam" id="PF01479">
    <property type="entry name" value="S4"/>
    <property type="match status" value="1"/>
</dbReference>
<organism evidence="7 8">
    <name type="scientific">Clostridium magnum DSM 2767</name>
    <dbReference type="NCBI Taxonomy" id="1121326"/>
    <lineage>
        <taxon>Bacteria</taxon>
        <taxon>Bacillati</taxon>
        <taxon>Bacillota</taxon>
        <taxon>Clostridia</taxon>
        <taxon>Eubacteriales</taxon>
        <taxon>Clostridiaceae</taxon>
        <taxon>Clostridium</taxon>
    </lineage>
</organism>
<evidence type="ECO:0000313" key="7">
    <source>
        <dbReference type="EMBL" id="KZL93418.1"/>
    </source>
</evidence>
<protein>
    <recommendedName>
        <fullName evidence="5">Pseudouridine synthase</fullName>
        <ecNumber evidence="5">5.4.99.-</ecNumber>
    </recommendedName>
</protein>
<dbReference type="InterPro" id="IPR020094">
    <property type="entry name" value="TruA/RsuA/RluB/E/F_N"/>
</dbReference>
<dbReference type="GO" id="GO:0120159">
    <property type="term" value="F:rRNA pseudouridine synthase activity"/>
    <property type="evidence" value="ECO:0007669"/>
    <property type="project" value="UniProtKB-ARBA"/>
</dbReference>
<sequence>MERLDKVLANLGYGTRKEVKAIVKDGIVEVDDVVVNDSGMKIDPEKSKIKVFGKLINYKKFIYLLMNKPDGVVSATFDNYDETVIDLLEPEHQVFEPFPVGRLDKDTVGLLLITNDGELNHRLISPKWHVDKVYYAEIDKAVTDEDVKAFAEGIVLDDGYKCLPAKLEILEADENGSRVNVTIQEGKFHQVKRMFISRDKNVVYLQRIKFGPIELDNELEEGTYRELSEEEVKILKEI</sequence>
<comment type="caution">
    <text evidence="7">The sequence shown here is derived from an EMBL/GenBank/DDBJ whole genome shotgun (WGS) entry which is preliminary data.</text>
</comment>
<dbReference type="Gene3D" id="3.10.290.10">
    <property type="entry name" value="RNA-binding S4 domain"/>
    <property type="match status" value="1"/>
</dbReference>
<gene>
    <name evidence="7" type="primary">rluB_1</name>
    <name evidence="7" type="ORF">CLMAG_04420</name>
</gene>
<name>A0A161X1T5_9CLOT</name>
<dbReference type="AlphaFoldDB" id="A0A161X1T5"/>
<dbReference type="Pfam" id="PF00849">
    <property type="entry name" value="PseudoU_synth_2"/>
    <property type="match status" value="1"/>
</dbReference>
<keyword evidence="8" id="KW-1185">Reference proteome</keyword>
<comment type="similarity">
    <text evidence="1 5">Belongs to the pseudouridine synthase RsuA family.</text>
</comment>
<dbReference type="PROSITE" id="PS50889">
    <property type="entry name" value="S4"/>
    <property type="match status" value="1"/>
</dbReference>
<evidence type="ECO:0000259" key="6">
    <source>
        <dbReference type="SMART" id="SM00363"/>
    </source>
</evidence>
<dbReference type="InterPro" id="IPR020103">
    <property type="entry name" value="PsdUridine_synth_cat_dom_sf"/>
</dbReference>
<evidence type="ECO:0000256" key="3">
    <source>
        <dbReference type="ARBA" id="ARBA00023235"/>
    </source>
</evidence>
<dbReference type="PANTHER" id="PTHR47683:SF4">
    <property type="entry name" value="PSEUDOURIDINE SYNTHASE"/>
    <property type="match status" value="1"/>
</dbReference>
<dbReference type="InterPro" id="IPR050343">
    <property type="entry name" value="RsuA_PseudoU_synthase"/>
</dbReference>
<dbReference type="Proteomes" id="UP000076603">
    <property type="component" value="Unassembled WGS sequence"/>
</dbReference>
<dbReference type="PANTHER" id="PTHR47683">
    <property type="entry name" value="PSEUDOURIDINE SYNTHASE FAMILY PROTEIN-RELATED"/>
    <property type="match status" value="1"/>
</dbReference>
<accession>A0A161X1T5</accession>
<dbReference type="InterPro" id="IPR042092">
    <property type="entry name" value="PsdUridine_s_RsuA/RluB/E/F_cat"/>
</dbReference>
<dbReference type="InterPro" id="IPR000748">
    <property type="entry name" value="PsdUridine_synth_RsuA/RluB/E/F"/>
</dbReference>
<dbReference type="SMART" id="SM00363">
    <property type="entry name" value="S4"/>
    <property type="match status" value="1"/>
</dbReference>
<keyword evidence="3 5" id="KW-0413">Isomerase</keyword>
<evidence type="ECO:0000256" key="4">
    <source>
        <dbReference type="PROSITE-ProRule" id="PRU00182"/>
    </source>
</evidence>
<dbReference type="CDD" id="cd02553">
    <property type="entry name" value="PseudoU_synth_RsuA"/>
    <property type="match status" value="1"/>
</dbReference>